<evidence type="ECO:0000256" key="7">
    <source>
        <dbReference type="PIRSR" id="PIRSR000027-2"/>
    </source>
</evidence>
<organism evidence="9 10">
    <name type="scientific">Allorhizobium borbori</name>
    <dbReference type="NCBI Taxonomy" id="485907"/>
    <lineage>
        <taxon>Bacteria</taxon>
        <taxon>Pseudomonadati</taxon>
        <taxon>Pseudomonadota</taxon>
        <taxon>Alphaproteobacteria</taxon>
        <taxon>Hyphomicrobiales</taxon>
        <taxon>Rhizobiaceae</taxon>
        <taxon>Rhizobium/Agrobacterium group</taxon>
        <taxon>Allorhizobium</taxon>
    </lineage>
</organism>
<feature type="binding site" description="covalent" evidence="7">
    <location>
        <position position="135"/>
    </location>
    <ligand>
        <name>heme c</name>
        <dbReference type="ChEBI" id="CHEBI:61717"/>
    </ligand>
</feature>
<evidence type="ECO:0000256" key="8">
    <source>
        <dbReference type="SAM" id="SignalP"/>
    </source>
</evidence>
<keyword evidence="1" id="KW-0813">Transport</keyword>
<accession>A0A7W6K4B2</accession>
<evidence type="ECO:0000256" key="5">
    <source>
        <dbReference type="ARBA" id="ARBA00023004"/>
    </source>
</evidence>
<comment type="PTM">
    <text evidence="7">Binds 1 heme group per subunit.</text>
</comment>
<dbReference type="InterPro" id="IPR015984">
    <property type="entry name" value="Cyt_c_prime_subgr"/>
</dbReference>
<evidence type="ECO:0000256" key="6">
    <source>
        <dbReference type="PIRSR" id="PIRSR000027-1"/>
    </source>
</evidence>
<dbReference type="GO" id="GO:0042597">
    <property type="term" value="C:periplasmic space"/>
    <property type="evidence" value="ECO:0007669"/>
    <property type="project" value="InterPro"/>
</dbReference>
<dbReference type="InterPro" id="IPR010980">
    <property type="entry name" value="Cyt_c/b562"/>
</dbReference>
<gene>
    <name evidence="9" type="ORF">GGQ66_003490</name>
</gene>
<dbReference type="GO" id="GO:0022900">
    <property type="term" value="P:electron transport chain"/>
    <property type="evidence" value="ECO:0007669"/>
    <property type="project" value="InterPro"/>
</dbReference>
<keyword evidence="5 6" id="KW-0408">Iron</keyword>
<feature type="binding site" description="axial binding residue" evidence="6">
    <location>
        <position position="139"/>
    </location>
    <ligand>
        <name>heme c</name>
        <dbReference type="ChEBI" id="CHEBI:61717"/>
    </ligand>
    <ligandPart>
        <name>Fe</name>
        <dbReference type="ChEBI" id="CHEBI:18248"/>
    </ligandPart>
</feature>
<dbReference type="PRINTS" id="PR00608">
    <property type="entry name" value="CYTCHROMECII"/>
</dbReference>
<comment type="caution">
    <text evidence="9">The sequence shown here is derived from an EMBL/GenBank/DDBJ whole genome shotgun (WGS) entry which is preliminary data.</text>
</comment>
<keyword evidence="4" id="KW-0249">Electron transport</keyword>
<dbReference type="InterPro" id="IPR002321">
    <property type="entry name" value="Cyt_c_II"/>
</dbReference>
<dbReference type="GO" id="GO:0009055">
    <property type="term" value="F:electron transfer activity"/>
    <property type="evidence" value="ECO:0007669"/>
    <property type="project" value="InterPro"/>
</dbReference>
<dbReference type="Gene3D" id="1.20.120.10">
    <property type="entry name" value="Cytochrome c/b562"/>
    <property type="match status" value="1"/>
</dbReference>
<keyword evidence="8" id="KW-0732">Signal</keyword>
<dbReference type="PROSITE" id="PS51009">
    <property type="entry name" value="CYTCII"/>
    <property type="match status" value="1"/>
</dbReference>
<evidence type="ECO:0000256" key="1">
    <source>
        <dbReference type="ARBA" id="ARBA00022448"/>
    </source>
</evidence>
<evidence type="ECO:0000313" key="10">
    <source>
        <dbReference type="Proteomes" id="UP000584824"/>
    </source>
</evidence>
<sequence length="146" mass="15040">MKLKSAFAALVAAALCSTMAIAAEPQEVRQQEMKDMGAAMGALSAIAKAQKPYDAAVVKTSLDKIAEVAKDFHNHFPKGSETGFETEASIKIWEDSAGFKAANDKLAADVATVLASVPADAAGVGAAVGTIGANCAACHQAYRVKR</sequence>
<feature type="binding site" description="covalent" evidence="7">
    <location>
        <position position="138"/>
    </location>
    <ligand>
        <name>heme c</name>
        <dbReference type="ChEBI" id="CHEBI:61717"/>
    </ligand>
</feature>
<evidence type="ECO:0000256" key="2">
    <source>
        <dbReference type="ARBA" id="ARBA00022617"/>
    </source>
</evidence>
<dbReference type="RefSeq" id="WP_183793973.1">
    <property type="nucleotide sequence ID" value="NZ_JACIDU010000015.1"/>
</dbReference>
<proteinExistence type="predicted"/>
<feature type="signal peptide" evidence="8">
    <location>
        <begin position="1"/>
        <end position="22"/>
    </location>
</feature>
<dbReference type="GO" id="GO:0020037">
    <property type="term" value="F:heme binding"/>
    <property type="evidence" value="ECO:0007669"/>
    <property type="project" value="InterPro"/>
</dbReference>
<dbReference type="Pfam" id="PF01322">
    <property type="entry name" value="Cytochrom_C_2"/>
    <property type="match status" value="1"/>
</dbReference>
<dbReference type="GO" id="GO:0005506">
    <property type="term" value="F:iron ion binding"/>
    <property type="evidence" value="ECO:0007669"/>
    <property type="project" value="InterPro"/>
</dbReference>
<keyword evidence="3 6" id="KW-0479">Metal-binding</keyword>
<name>A0A7W6K4B2_9HYPH</name>
<dbReference type="SUPFAM" id="SSF47175">
    <property type="entry name" value="Cytochromes"/>
    <property type="match status" value="1"/>
</dbReference>
<dbReference type="InterPro" id="IPR012127">
    <property type="entry name" value="Cyt_c_prime"/>
</dbReference>
<feature type="chain" id="PRO_5031428506" evidence="8">
    <location>
        <begin position="23"/>
        <end position="146"/>
    </location>
</feature>
<evidence type="ECO:0000256" key="4">
    <source>
        <dbReference type="ARBA" id="ARBA00022982"/>
    </source>
</evidence>
<keyword evidence="10" id="KW-1185">Reference proteome</keyword>
<reference evidence="9 10" key="1">
    <citation type="submission" date="2020-08" db="EMBL/GenBank/DDBJ databases">
        <title>Genomic Encyclopedia of Type Strains, Phase IV (KMG-IV): sequencing the most valuable type-strain genomes for metagenomic binning, comparative biology and taxonomic classification.</title>
        <authorList>
            <person name="Goeker M."/>
        </authorList>
    </citation>
    <scope>NUCLEOTIDE SEQUENCE [LARGE SCALE GENOMIC DNA]</scope>
    <source>
        <strain evidence="9 10">DSM 26385</strain>
    </source>
</reference>
<dbReference type="Proteomes" id="UP000584824">
    <property type="component" value="Unassembled WGS sequence"/>
</dbReference>
<dbReference type="AlphaFoldDB" id="A0A7W6K4B2"/>
<evidence type="ECO:0000256" key="3">
    <source>
        <dbReference type="ARBA" id="ARBA00022723"/>
    </source>
</evidence>
<protein>
    <submittedName>
        <fullName evidence="9">Cytochrome c556</fullName>
    </submittedName>
</protein>
<keyword evidence="2 7" id="KW-0349">Heme</keyword>
<evidence type="ECO:0000313" key="9">
    <source>
        <dbReference type="EMBL" id="MBB4104908.1"/>
    </source>
</evidence>
<dbReference type="PIRSF" id="PIRSF000027">
    <property type="entry name" value="Cytc_c_prime"/>
    <property type="match status" value="1"/>
</dbReference>
<dbReference type="EMBL" id="JACIDU010000015">
    <property type="protein sequence ID" value="MBB4104908.1"/>
    <property type="molecule type" value="Genomic_DNA"/>
</dbReference>